<feature type="compositionally biased region" description="Low complexity" evidence="1">
    <location>
        <begin position="26"/>
        <end position="35"/>
    </location>
</feature>
<evidence type="ECO:0000256" key="2">
    <source>
        <dbReference type="SAM" id="Phobius"/>
    </source>
</evidence>
<organism evidence="3 4">
    <name type="scientific">Cyclotella atomus</name>
    <dbReference type="NCBI Taxonomy" id="382360"/>
    <lineage>
        <taxon>Eukaryota</taxon>
        <taxon>Sar</taxon>
        <taxon>Stramenopiles</taxon>
        <taxon>Ochrophyta</taxon>
        <taxon>Bacillariophyta</taxon>
        <taxon>Coscinodiscophyceae</taxon>
        <taxon>Thalassiosirophycidae</taxon>
        <taxon>Stephanodiscales</taxon>
        <taxon>Stephanodiscaceae</taxon>
        <taxon>Cyclotella</taxon>
    </lineage>
</organism>
<feature type="transmembrane region" description="Helical" evidence="2">
    <location>
        <begin position="51"/>
        <end position="71"/>
    </location>
</feature>
<dbReference type="AlphaFoldDB" id="A0ABD3P3A9"/>
<evidence type="ECO:0000313" key="4">
    <source>
        <dbReference type="Proteomes" id="UP001530400"/>
    </source>
</evidence>
<feature type="compositionally biased region" description="Low complexity" evidence="1">
    <location>
        <begin position="336"/>
        <end position="351"/>
    </location>
</feature>
<gene>
    <name evidence="3" type="ORF">ACHAWO_003744</name>
</gene>
<evidence type="ECO:0000313" key="3">
    <source>
        <dbReference type="EMBL" id="KAL3782754.1"/>
    </source>
</evidence>
<keyword evidence="4" id="KW-1185">Reference proteome</keyword>
<keyword evidence="2" id="KW-0472">Membrane</keyword>
<dbReference type="EMBL" id="JALLPJ020000795">
    <property type="protein sequence ID" value="KAL3782754.1"/>
    <property type="molecule type" value="Genomic_DNA"/>
</dbReference>
<keyword evidence="2" id="KW-0812">Transmembrane</keyword>
<comment type="caution">
    <text evidence="3">The sequence shown here is derived from an EMBL/GenBank/DDBJ whole genome shotgun (WGS) entry which is preliminary data.</text>
</comment>
<feature type="region of interest" description="Disordered" evidence="1">
    <location>
        <begin position="335"/>
        <end position="354"/>
    </location>
</feature>
<keyword evidence="2" id="KW-1133">Transmembrane helix</keyword>
<accession>A0ABD3P3A9</accession>
<reference evidence="3 4" key="1">
    <citation type="submission" date="2024-10" db="EMBL/GenBank/DDBJ databases">
        <title>Updated reference genomes for cyclostephanoid diatoms.</title>
        <authorList>
            <person name="Roberts W.R."/>
            <person name="Alverson A.J."/>
        </authorList>
    </citation>
    <scope>NUCLEOTIDE SEQUENCE [LARGE SCALE GENOMIC DNA]</scope>
    <source>
        <strain evidence="3 4">AJA010-31</strain>
    </source>
</reference>
<sequence length="390" mass="43418">MSTTSKGFQVASRRAQSLLEKHLASKRPPSSAPPKITSIKDETPWPKPLRYTFYTACVAAIPFTIGSIIAMSPRLRDSLADETDPEENGMTSNNLVHLVRYYWGSYDYIPPTDRRQVDNVTPGRKLEWQDDNWSSFLAFLGLYAPKSEQPSNVVDPNEGIPVSLENEPPAKERYERTILARFLSSEFNPSGVKVRLLLLPSDTSFGDQENSRHEFELSLPSNALLSALRKSINVSSSSDAIKKINGLFPDVRILQSENQHLDWNGTYRCVLYFDASDDVDSGVDSSTTLAESEFNGSEALQSTSRDVSKMILSNTSSHSSWAYFPDAGAIVNSKASPSKFKTSNSTSSSLSDAQDVTSARIEQLKYQISMLQKELKDPSSLRDRMICMQN</sequence>
<name>A0ABD3P3A9_9STRA</name>
<dbReference type="Proteomes" id="UP001530400">
    <property type="component" value="Unassembled WGS sequence"/>
</dbReference>
<evidence type="ECO:0000256" key="1">
    <source>
        <dbReference type="SAM" id="MobiDB-lite"/>
    </source>
</evidence>
<protein>
    <submittedName>
        <fullName evidence="3">Uncharacterized protein</fullName>
    </submittedName>
</protein>
<feature type="region of interest" description="Disordered" evidence="1">
    <location>
        <begin position="19"/>
        <end position="41"/>
    </location>
</feature>
<proteinExistence type="predicted"/>